<dbReference type="Gene3D" id="3.10.450.50">
    <property type="match status" value="1"/>
</dbReference>
<keyword evidence="3" id="KW-1185">Reference proteome</keyword>
<dbReference type="GeneID" id="66723783"/>
<evidence type="ECO:0000313" key="2">
    <source>
        <dbReference type="EMBL" id="PPJ26282.1"/>
    </source>
</evidence>
<dbReference type="RefSeq" id="WP_064911429.1">
    <property type="nucleotide sequence ID" value="NZ_JAHUVX010000008.1"/>
</dbReference>
<dbReference type="Pfam" id="PF12680">
    <property type="entry name" value="SnoaL_2"/>
    <property type="match status" value="1"/>
</dbReference>
<reference evidence="2 3" key="1">
    <citation type="submission" date="2018-02" db="EMBL/GenBank/DDBJ databases">
        <title>8 Nocardia nova and 1 Nocardia cyriacigeorgica strain used for evolution to TMP-SMX.</title>
        <authorList>
            <person name="Mehta H."/>
            <person name="Weng J."/>
            <person name="Shamoo Y."/>
        </authorList>
    </citation>
    <scope>NUCLEOTIDE SEQUENCE [LARGE SCALE GENOMIC DNA]</scope>
    <source>
        <strain evidence="2 3">BAA2227</strain>
    </source>
</reference>
<evidence type="ECO:0000259" key="1">
    <source>
        <dbReference type="Pfam" id="PF12680"/>
    </source>
</evidence>
<evidence type="ECO:0000313" key="3">
    <source>
        <dbReference type="Proteomes" id="UP000238356"/>
    </source>
</evidence>
<dbReference type="InterPro" id="IPR037401">
    <property type="entry name" value="SnoaL-like"/>
</dbReference>
<protein>
    <submittedName>
        <fullName evidence="2">Ketosteroid isomerase</fullName>
    </submittedName>
</protein>
<proteinExistence type="predicted"/>
<dbReference type="InterPro" id="IPR032710">
    <property type="entry name" value="NTF2-like_dom_sf"/>
</dbReference>
<sequence length="133" mass="15091">MSVNENRALLQNIFERMAAGETRALSDAMAPEFRWTFPGHWSWSGSWEPKTTAVQGLLRPLMAQFTDYRISADAVHADGDRVVVQAHSAATTIRGETYDQYYCFVFRVDAGQLLEVTEYCDTALVERVLEPLR</sequence>
<dbReference type="PANTHER" id="PTHR41252">
    <property type="entry name" value="BLR2505 PROTEIN"/>
    <property type="match status" value="1"/>
</dbReference>
<comment type="caution">
    <text evidence="2">The sequence shown here is derived from an EMBL/GenBank/DDBJ whole genome shotgun (WGS) entry which is preliminary data.</text>
</comment>
<organism evidence="2 3">
    <name type="scientific">Nocardia nova</name>
    <dbReference type="NCBI Taxonomy" id="37330"/>
    <lineage>
        <taxon>Bacteria</taxon>
        <taxon>Bacillati</taxon>
        <taxon>Actinomycetota</taxon>
        <taxon>Actinomycetes</taxon>
        <taxon>Mycobacteriales</taxon>
        <taxon>Nocardiaceae</taxon>
        <taxon>Nocardia</taxon>
    </lineage>
</organism>
<dbReference type="SUPFAM" id="SSF54427">
    <property type="entry name" value="NTF2-like"/>
    <property type="match status" value="1"/>
</dbReference>
<feature type="domain" description="SnoaL-like" evidence="1">
    <location>
        <begin position="11"/>
        <end position="115"/>
    </location>
</feature>
<dbReference type="GO" id="GO:0016853">
    <property type="term" value="F:isomerase activity"/>
    <property type="evidence" value="ECO:0007669"/>
    <property type="project" value="UniProtKB-KW"/>
</dbReference>
<keyword evidence="2" id="KW-0413">Isomerase</keyword>
<gene>
    <name evidence="2" type="ORF">C5F51_21060</name>
</gene>
<name>A0A2S6A388_9NOCA</name>
<accession>A0A2S6A388</accession>
<dbReference type="EMBL" id="PSZD01000013">
    <property type="protein sequence ID" value="PPJ26282.1"/>
    <property type="molecule type" value="Genomic_DNA"/>
</dbReference>
<dbReference type="PANTHER" id="PTHR41252:SF1">
    <property type="entry name" value="BLR2505 PROTEIN"/>
    <property type="match status" value="1"/>
</dbReference>
<dbReference type="AlphaFoldDB" id="A0A2S6A388"/>
<dbReference type="Proteomes" id="UP000238356">
    <property type="component" value="Unassembled WGS sequence"/>
</dbReference>